<dbReference type="EMBL" id="CAJOBH010000150">
    <property type="protein sequence ID" value="CAF3765275.1"/>
    <property type="molecule type" value="Genomic_DNA"/>
</dbReference>
<dbReference type="EMBL" id="CAJOBI010000587">
    <property type="protein sequence ID" value="CAF3833059.1"/>
    <property type="molecule type" value="Genomic_DNA"/>
</dbReference>
<comment type="caution">
    <text evidence="1">The sequence shown here is derived from an EMBL/GenBank/DDBJ whole genome shotgun (WGS) entry which is preliminary data.</text>
</comment>
<evidence type="ECO:0000313" key="4">
    <source>
        <dbReference type="EMBL" id="CAF3890028.1"/>
    </source>
</evidence>
<gene>
    <name evidence="2" type="ORF">BYL167_LOCUS1092</name>
    <name evidence="1" type="ORF">CJN711_LOCUS37294</name>
    <name evidence="4" type="ORF">OVN521_LOCUS8930</name>
    <name evidence="3" type="ORF">SMN809_LOCUS2981</name>
</gene>
<sequence>MVRASLLPFFNNIAEDLNQTVQNLEQKRYSNIKGTLQRGTTSLAYINI</sequence>
<dbReference type="Proteomes" id="UP000663866">
    <property type="component" value="Unassembled WGS sequence"/>
</dbReference>
<evidence type="ECO:0000313" key="6">
    <source>
        <dbReference type="Proteomes" id="UP000663866"/>
    </source>
</evidence>
<evidence type="ECO:0000313" key="2">
    <source>
        <dbReference type="EMBL" id="CAF3765275.1"/>
    </source>
</evidence>
<keyword evidence="6" id="KW-1185">Reference proteome</keyword>
<name>A0A816C6Y9_9BILA</name>
<feature type="non-terminal residue" evidence="1">
    <location>
        <position position="48"/>
    </location>
</feature>
<dbReference type="EMBL" id="CAJOBG010001058">
    <property type="protein sequence ID" value="CAF3890028.1"/>
    <property type="molecule type" value="Genomic_DNA"/>
</dbReference>
<dbReference type="Proteomes" id="UP000681967">
    <property type="component" value="Unassembled WGS sequence"/>
</dbReference>
<reference evidence="1" key="1">
    <citation type="submission" date="2021-02" db="EMBL/GenBank/DDBJ databases">
        <authorList>
            <person name="Nowell W R."/>
        </authorList>
    </citation>
    <scope>NUCLEOTIDE SEQUENCE</scope>
</reference>
<protein>
    <submittedName>
        <fullName evidence="1">Uncharacterized protein</fullName>
    </submittedName>
</protein>
<proteinExistence type="predicted"/>
<accession>A0A816C6Y9</accession>
<organism evidence="1 5">
    <name type="scientific">Rotaria magnacalcarata</name>
    <dbReference type="NCBI Taxonomy" id="392030"/>
    <lineage>
        <taxon>Eukaryota</taxon>
        <taxon>Metazoa</taxon>
        <taxon>Spiralia</taxon>
        <taxon>Gnathifera</taxon>
        <taxon>Rotifera</taxon>
        <taxon>Eurotatoria</taxon>
        <taxon>Bdelloidea</taxon>
        <taxon>Philodinida</taxon>
        <taxon>Philodinidae</taxon>
        <taxon>Rotaria</taxon>
    </lineage>
</organism>
<dbReference type="Proteomes" id="UP000663855">
    <property type="component" value="Unassembled WGS sequence"/>
</dbReference>
<evidence type="ECO:0000313" key="3">
    <source>
        <dbReference type="EMBL" id="CAF3833059.1"/>
    </source>
</evidence>
<dbReference type="Proteomes" id="UP000676336">
    <property type="component" value="Unassembled WGS sequence"/>
</dbReference>
<dbReference type="EMBL" id="CAJNOV010018118">
    <property type="protein sequence ID" value="CAF1616615.1"/>
    <property type="molecule type" value="Genomic_DNA"/>
</dbReference>
<evidence type="ECO:0000313" key="1">
    <source>
        <dbReference type="EMBL" id="CAF1616615.1"/>
    </source>
</evidence>
<dbReference type="AlphaFoldDB" id="A0A816C6Y9"/>
<evidence type="ECO:0000313" key="5">
    <source>
        <dbReference type="Proteomes" id="UP000663855"/>
    </source>
</evidence>